<feature type="transmembrane region" description="Helical" evidence="5">
    <location>
        <begin position="212"/>
        <end position="230"/>
    </location>
</feature>
<dbReference type="GO" id="GO:0005886">
    <property type="term" value="C:plasma membrane"/>
    <property type="evidence" value="ECO:0007669"/>
    <property type="project" value="UniProtKB-SubCell"/>
</dbReference>
<feature type="transmembrane region" description="Helical" evidence="5">
    <location>
        <begin position="172"/>
        <end position="191"/>
    </location>
</feature>
<gene>
    <name evidence="7" type="ORF">HNR67_008324</name>
</gene>
<evidence type="ECO:0000313" key="7">
    <source>
        <dbReference type="EMBL" id="MBB4682206.1"/>
    </source>
</evidence>
<dbReference type="Gene3D" id="1.20.1250.20">
    <property type="entry name" value="MFS general substrate transporter like domains"/>
    <property type="match status" value="1"/>
</dbReference>
<dbReference type="InterPro" id="IPR020846">
    <property type="entry name" value="MFS_dom"/>
</dbReference>
<dbReference type="PRINTS" id="PR01036">
    <property type="entry name" value="TCRTETB"/>
</dbReference>
<reference evidence="7 8" key="1">
    <citation type="submission" date="2020-08" db="EMBL/GenBank/DDBJ databases">
        <title>Sequencing the genomes of 1000 actinobacteria strains.</title>
        <authorList>
            <person name="Klenk H.-P."/>
        </authorList>
    </citation>
    <scope>NUCLEOTIDE SEQUENCE [LARGE SCALE GENOMIC DNA]</scope>
    <source>
        <strain evidence="7 8">DSM 44230</strain>
    </source>
</reference>
<feature type="transmembrane region" description="Helical" evidence="5">
    <location>
        <begin position="86"/>
        <end position="104"/>
    </location>
</feature>
<feature type="transmembrane region" description="Helical" evidence="5">
    <location>
        <begin position="143"/>
        <end position="166"/>
    </location>
</feature>
<sequence>MTSTTSTRPPSALWAPDRRATTTGLLLLITLAAFEAMGLGTALPTIIKDLDGASLYSWPFTAFLAASIIGNVFAGRVSDRVGPVPGIVAGPALFFIGLVVAGTADTMTQLLIGRAFQGLGAGSQIVALYVMVAIVYPERDRPAVFGALSAAWVVPALVGPTVAGVLVQYLHWRWVFLGLAPFVLIGALLLGPTLRALRARERADIPATPRKWLPLAAFAAGVGLPALTWASQHPEWSSLLIAAVGLVLLAPALRQLLPQGTLLARRGLPVTVLLRGMLSGSFFAVESYLPLTLTSVHHYSPATAGIPLTVGALGWSAASMWQGRYPDMPRHLLIQRGFILIAISLAAMVFVAPSWGPSWLSIPLWMLAGCGMGLAMASTSVKVLGMSEPGDRGFNSGALQISDLLLQATCVGIGGVLLNLLGSTTNPTTAVIVLNLLMAGVATMGAFLSTRSTLDGVNARP</sequence>
<feature type="transmembrane region" description="Helical" evidence="5">
    <location>
        <begin position="236"/>
        <end position="256"/>
    </location>
</feature>
<comment type="subcellular location">
    <subcellularLocation>
        <location evidence="1">Cell membrane</location>
        <topology evidence="1">Multi-pass membrane protein</topology>
    </subcellularLocation>
</comment>
<dbReference type="EMBL" id="JACHMH010000001">
    <property type="protein sequence ID" value="MBB4682206.1"/>
    <property type="molecule type" value="Genomic_DNA"/>
</dbReference>
<organism evidence="7 8">
    <name type="scientific">Crossiella cryophila</name>
    <dbReference type="NCBI Taxonomy" id="43355"/>
    <lineage>
        <taxon>Bacteria</taxon>
        <taxon>Bacillati</taxon>
        <taxon>Actinomycetota</taxon>
        <taxon>Actinomycetes</taxon>
        <taxon>Pseudonocardiales</taxon>
        <taxon>Pseudonocardiaceae</taxon>
        <taxon>Crossiella</taxon>
    </lineage>
</organism>
<proteinExistence type="predicted"/>
<dbReference type="Proteomes" id="UP000533598">
    <property type="component" value="Unassembled WGS sequence"/>
</dbReference>
<evidence type="ECO:0000256" key="4">
    <source>
        <dbReference type="ARBA" id="ARBA00023136"/>
    </source>
</evidence>
<keyword evidence="3 5" id="KW-1133">Transmembrane helix</keyword>
<evidence type="ECO:0000256" key="1">
    <source>
        <dbReference type="ARBA" id="ARBA00004651"/>
    </source>
</evidence>
<evidence type="ECO:0000256" key="3">
    <source>
        <dbReference type="ARBA" id="ARBA00022989"/>
    </source>
</evidence>
<dbReference type="PROSITE" id="PS50850">
    <property type="entry name" value="MFS"/>
    <property type="match status" value="1"/>
</dbReference>
<feature type="transmembrane region" description="Helical" evidence="5">
    <location>
        <begin position="268"/>
        <end position="289"/>
    </location>
</feature>
<feature type="transmembrane region" description="Helical" evidence="5">
    <location>
        <begin position="428"/>
        <end position="448"/>
    </location>
</feature>
<dbReference type="InterPro" id="IPR036259">
    <property type="entry name" value="MFS_trans_sf"/>
</dbReference>
<feature type="transmembrane region" description="Helical" evidence="5">
    <location>
        <begin position="116"/>
        <end position="136"/>
    </location>
</feature>
<feature type="transmembrane region" description="Helical" evidence="5">
    <location>
        <begin position="301"/>
        <end position="321"/>
    </location>
</feature>
<comment type="caution">
    <text evidence="7">The sequence shown here is derived from an EMBL/GenBank/DDBJ whole genome shotgun (WGS) entry which is preliminary data.</text>
</comment>
<evidence type="ECO:0000313" key="8">
    <source>
        <dbReference type="Proteomes" id="UP000533598"/>
    </source>
</evidence>
<name>A0A7W7FX39_9PSEU</name>
<accession>A0A7W7FX39</accession>
<feature type="transmembrane region" description="Helical" evidence="5">
    <location>
        <begin position="333"/>
        <end position="356"/>
    </location>
</feature>
<keyword evidence="4 5" id="KW-0472">Membrane</keyword>
<dbReference type="GO" id="GO:0022857">
    <property type="term" value="F:transmembrane transporter activity"/>
    <property type="evidence" value="ECO:0007669"/>
    <property type="project" value="InterPro"/>
</dbReference>
<feature type="transmembrane region" description="Helical" evidence="5">
    <location>
        <begin position="53"/>
        <end position="74"/>
    </location>
</feature>
<dbReference type="SUPFAM" id="SSF103473">
    <property type="entry name" value="MFS general substrate transporter"/>
    <property type="match status" value="1"/>
</dbReference>
<keyword evidence="8" id="KW-1185">Reference proteome</keyword>
<keyword evidence="2 5" id="KW-0812">Transmembrane</keyword>
<dbReference type="InterPro" id="IPR011701">
    <property type="entry name" value="MFS"/>
</dbReference>
<dbReference type="AlphaFoldDB" id="A0A7W7FX39"/>
<feature type="domain" description="Major facilitator superfamily (MFS) profile" evidence="6">
    <location>
        <begin position="21"/>
        <end position="453"/>
    </location>
</feature>
<feature type="transmembrane region" description="Helical" evidence="5">
    <location>
        <begin position="404"/>
        <end position="422"/>
    </location>
</feature>
<evidence type="ECO:0000259" key="6">
    <source>
        <dbReference type="PROSITE" id="PS50850"/>
    </source>
</evidence>
<feature type="transmembrane region" description="Helical" evidence="5">
    <location>
        <begin position="362"/>
        <end position="384"/>
    </location>
</feature>
<evidence type="ECO:0000256" key="5">
    <source>
        <dbReference type="SAM" id="Phobius"/>
    </source>
</evidence>
<dbReference type="PANTHER" id="PTHR23501:SF154">
    <property type="entry name" value="MULTIDRUG-EFFLUX TRANSPORTER RV1634-RELATED"/>
    <property type="match status" value="1"/>
</dbReference>
<dbReference type="RefSeq" id="WP_312989329.1">
    <property type="nucleotide sequence ID" value="NZ_BAAAUI010000037.1"/>
</dbReference>
<dbReference type="PANTHER" id="PTHR23501">
    <property type="entry name" value="MAJOR FACILITATOR SUPERFAMILY"/>
    <property type="match status" value="1"/>
</dbReference>
<feature type="transmembrane region" description="Helical" evidence="5">
    <location>
        <begin position="25"/>
        <end position="47"/>
    </location>
</feature>
<protein>
    <submittedName>
        <fullName evidence="7">MFS family permease</fullName>
    </submittedName>
</protein>
<dbReference type="Pfam" id="PF07690">
    <property type="entry name" value="MFS_1"/>
    <property type="match status" value="1"/>
</dbReference>
<evidence type="ECO:0000256" key="2">
    <source>
        <dbReference type="ARBA" id="ARBA00022692"/>
    </source>
</evidence>